<feature type="signal peptide" evidence="3">
    <location>
        <begin position="1"/>
        <end position="18"/>
    </location>
</feature>
<dbReference type="EMBL" id="JACAZH010000002">
    <property type="protein sequence ID" value="KAF7375252.1"/>
    <property type="molecule type" value="Genomic_DNA"/>
</dbReference>
<dbReference type="Proteomes" id="UP000623467">
    <property type="component" value="Unassembled WGS sequence"/>
</dbReference>
<keyword evidence="5" id="KW-1185">Reference proteome</keyword>
<comment type="caution">
    <text evidence="4">The sequence shown here is derived from an EMBL/GenBank/DDBJ whole genome shotgun (WGS) entry which is preliminary data.</text>
</comment>
<sequence>MLWTFFFLLFLHFRCISSKLVTTIIDDAFAGDTQSSITYSPLAAWLQGSASNHGRITPDATQAQDGTWHDATDDTTPDHDGTTPTFMEITFEGTGIDVRCIIANNETPSASIPAFTGTKANYSFFIDSVPQNQDYVHEAGTTGDVFLYNTSVFSTNTLSTGPHTLKLLLNGGPEVNGSVLLLFDYAIVTSDDETSDEPGPSAGQSASPTPSMPANPSSSSSISLSSAHKSNLEVGAIVGGLVGGLTLVLLLLCFWLCRKRKRAHPPPYPPTTSVSSLPISYKPTVFDPEENATYRTAFVPP</sequence>
<keyword evidence="2" id="KW-1133">Transmembrane helix</keyword>
<evidence type="ECO:0000256" key="3">
    <source>
        <dbReference type="SAM" id="SignalP"/>
    </source>
</evidence>
<accession>A0A8H7DJ73</accession>
<feature type="region of interest" description="Disordered" evidence="1">
    <location>
        <begin position="55"/>
        <end position="83"/>
    </location>
</feature>
<dbReference type="AlphaFoldDB" id="A0A8H7DJ73"/>
<feature type="compositionally biased region" description="Polar residues" evidence="1">
    <location>
        <begin position="55"/>
        <end position="65"/>
    </location>
</feature>
<reference evidence="4" key="1">
    <citation type="submission" date="2020-05" db="EMBL/GenBank/DDBJ databases">
        <title>Mycena genomes resolve the evolution of fungal bioluminescence.</title>
        <authorList>
            <person name="Tsai I.J."/>
        </authorList>
    </citation>
    <scope>NUCLEOTIDE SEQUENCE</scope>
    <source>
        <strain evidence="4">160909Yilan</strain>
    </source>
</reference>
<gene>
    <name evidence="4" type="ORF">MSAN_00411900</name>
</gene>
<evidence type="ECO:0000256" key="1">
    <source>
        <dbReference type="SAM" id="MobiDB-lite"/>
    </source>
</evidence>
<feature type="transmembrane region" description="Helical" evidence="2">
    <location>
        <begin position="234"/>
        <end position="257"/>
    </location>
</feature>
<dbReference type="OrthoDB" id="2758521at2759"/>
<keyword evidence="2" id="KW-0472">Membrane</keyword>
<name>A0A8H7DJ73_9AGAR</name>
<evidence type="ECO:0000313" key="4">
    <source>
        <dbReference type="EMBL" id="KAF7375252.1"/>
    </source>
</evidence>
<feature type="chain" id="PRO_5034334426" evidence="3">
    <location>
        <begin position="19"/>
        <end position="301"/>
    </location>
</feature>
<keyword evidence="2" id="KW-0812">Transmembrane</keyword>
<feature type="compositionally biased region" description="Low complexity" evidence="1">
    <location>
        <begin position="205"/>
        <end position="223"/>
    </location>
</feature>
<organism evidence="4 5">
    <name type="scientific">Mycena sanguinolenta</name>
    <dbReference type="NCBI Taxonomy" id="230812"/>
    <lineage>
        <taxon>Eukaryota</taxon>
        <taxon>Fungi</taxon>
        <taxon>Dikarya</taxon>
        <taxon>Basidiomycota</taxon>
        <taxon>Agaricomycotina</taxon>
        <taxon>Agaricomycetes</taxon>
        <taxon>Agaricomycetidae</taxon>
        <taxon>Agaricales</taxon>
        <taxon>Marasmiineae</taxon>
        <taxon>Mycenaceae</taxon>
        <taxon>Mycena</taxon>
    </lineage>
</organism>
<feature type="compositionally biased region" description="Basic and acidic residues" evidence="1">
    <location>
        <begin position="67"/>
        <end position="81"/>
    </location>
</feature>
<keyword evidence="3" id="KW-0732">Signal</keyword>
<evidence type="ECO:0000256" key="2">
    <source>
        <dbReference type="SAM" id="Phobius"/>
    </source>
</evidence>
<proteinExistence type="predicted"/>
<feature type="region of interest" description="Disordered" evidence="1">
    <location>
        <begin position="191"/>
        <end position="223"/>
    </location>
</feature>
<evidence type="ECO:0000313" key="5">
    <source>
        <dbReference type="Proteomes" id="UP000623467"/>
    </source>
</evidence>
<protein>
    <submittedName>
        <fullName evidence="4">Uncharacterized protein</fullName>
    </submittedName>
</protein>